<evidence type="ECO:0000256" key="1">
    <source>
        <dbReference type="SAM" id="SignalP"/>
    </source>
</evidence>
<dbReference type="Proteomes" id="UP001057520">
    <property type="component" value="Chromosome"/>
</dbReference>
<protein>
    <recommendedName>
        <fullName evidence="4">Secreted protein</fullName>
    </recommendedName>
</protein>
<evidence type="ECO:0000313" key="2">
    <source>
        <dbReference type="EMBL" id="USQ97661.1"/>
    </source>
</evidence>
<feature type="signal peptide" evidence="1">
    <location>
        <begin position="1"/>
        <end position="32"/>
    </location>
</feature>
<evidence type="ECO:0008006" key="4">
    <source>
        <dbReference type="Google" id="ProtNLM"/>
    </source>
</evidence>
<reference evidence="2 3" key="1">
    <citation type="submission" date="2022-04" db="EMBL/GenBank/DDBJ databases">
        <title>Genome sequence of soybean root-associated Caulobacter segnis RL271.</title>
        <authorList>
            <person name="Longley R."/>
            <person name="Bonito G."/>
            <person name="Trigodet F."/>
            <person name="Crosson S."/>
            <person name="Fiebig A."/>
        </authorList>
    </citation>
    <scope>NUCLEOTIDE SEQUENCE [LARGE SCALE GENOMIC DNA]</scope>
    <source>
        <strain evidence="2 3">RL271</strain>
    </source>
</reference>
<accession>A0ABY4ZYL8</accession>
<dbReference type="EMBL" id="CP096040">
    <property type="protein sequence ID" value="USQ97661.1"/>
    <property type="molecule type" value="Genomic_DNA"/>
</dbReference>
<evidence type="ECO:0000313" key="3">
    <source>
        <dbReference type="Proteomes" id="UP001057520"/>
    </source>
</evidence>
<organism evidence="2 3">
    <name type="scientific">Caulobacter segnis</name>
    <dbReference type="NCBI Taxonomy" id="88688"/>
    <lineage>
        <taxon>Bacteria</taxon>
        <taxon>Pseudomonadati</taxon>
        <taxon>Pseudomonadota</taxon>
        <taxon>Alphaproteobacteria</taxon>
        <taxon>Caulobacterales</taxon>
        <taxon>Caulobacteraceae</taxon>
        <taxon>Caulobacter</taxon>
    </lineage>
</organism>
<sequence length="258" mass="27363">MTTRIAVTHALKTTLIGASALCAVVAPVASWAQSTPTIIQIPATGAPPPPAGMKVTCMVGPDSLQSSPTCPVIQYQGLYTWAFSFIDNRVSYGIVTYDGQANLIKNTTRDGARYVYKMTVDPASQTVGVWGQANAKVDVAWSSLPTAAPQVAQVPANAPPPIPGGLKVTCLKGPNTLESSPTCPVVQYKGHTTWAFSFIDNRVAYGLVTYGPNNQVLANNTQNGARYVYRVTVDSSAQTVTFWGQGDDKVTVPWSALP</sequence>
<proteinExistence type="predicted"/>
<keyword evidence="3" id="KW-1185">Reference proteome</keyword>
<feature type="chain" id="PRO_5046564989" description="Secreted protein" evidence="1">
    <location>
        <begin position="33"/>
        <end position="258"/>
    </location>
</feature>
<name>A0ABY4ZYL8_9CAUL</name>
<keyword evidence="1" id="KW-0732">Signal</keyword>
<gene>
    <name evidence="2" type="ORF">MZV50_09070</name>
</gene>